<comment type="caution">
    <text evidence="1">The sequence shown here is derived from an EMBL/GenBank/DDBJ whole genome shotgun (WGS) entry which is preliminary data.</text>
</comment>
<keyword evidence="2" id="KW-1185">Reference proteome</keyword>
<reference evidence="1 2" key="1">
    <citation type="journal article" date="2020" name="Phytopathology">
        <title>Genome Sequence Resources of Colletotrichum truncatum, C. plurivorum, C. musicola, and C. sojae: Four Species Pathogenic to Soybean (Glycine max).</title>
        <authorList>
            <person name="Rogerio F."/>
            <person name="Boufleur T.R."/>
            <person name="Ciampi-Guillardi M."/>
            <person name="Sukno S.A."/>
            <person name="Thon M.R."/>
            <person name="Massola Junior N.S."/>
            <person name="Baroncelli R."/>
        </authorList>
    </citation>
    <scope>NUCLEOTIDE SEQUENCE [LARGE SCALE GENOMIC DNA]</scope>
    <source>
        <strain evidence="1 2">CMES1059</strain>
    </source>
</reference>
<protein>
    <submittedName>
        <fullName evidence="1">Tannase and feruloyl esterase</fullName>
    </submittedName>
</protein>
<gene>
    <name evidence="1" type="ORF">CTRU02_206502</name>
</gene>
<evidence type="ECO:0000313" key="2">
    <source>
        <dbReference type="Proteomes" id="UP000805649"/>
    </source>
</evidence>
<organism evidence="1 2">
    <name type="scientific">Colletotrichum truncatum</name>
    <name type="common">Anthracnose fungus</name>
    <name type="synonym">Colletotrichum capsici</name>
    <dbReference type="NCBI Taxonomy" id="5467"/>
    <lineage>
        <taxon>Eukaryota</taxon>
        <taxon>Fungi</taxon>
        <taxon>Dikarya</taxon>
        <taxon>Ascomycota</taxon>
        <taxon>Pezizomycotina</taxon>
        <taxon>Sordariomycetes</taxon>
        <taxon>Hypocreomycetidae</taxon>
        <taxon>Glomerellales</taxon>
        <taxon>Glomerellaceae</taxon>
        <taxon>Colletotrichum</taxon>
        <taxon>Colletotrichum truncatum species complex</taxon>
    </lineage>
</organism>
<accession>A0ACC3Z701</accession>
<proteinExistence type="predicted"/>
<name>A0ACC3Z701_COLTU</name>
<evidence type="ECO:0000313" key="1">
    <source>
        <dbReference type="EMBL" id="KAL0939892.1"/>
    </source>
</evidence>
<sequence length="554" mass="60980">MLTRHGKSHGFVVVASLLGLAGVVGASPCDPATFSFPSSILGAEHVRTTAAVVRNYTGLGRFRPDPTVVIPPEGVNPFCNVTVSYTHPGHDDTVNVHVWLPLDKGEWNERFMGTGGGGFAAGDVDGDYPSKAVQAGYVAAATDAGHLVTEGVDSWSLKAPGNVNWPLLFNFAYRSLHELAVVGKHVTREYYGQEAKFSYWRGCSTGGRQGLAVAQRYPGDFDGVLSMCPAVDLPALSAVLYYPQMVMNEAKWWPEKCELEAVVEAAVEACDGTDGRKDGIIGRLSKCEFEVEKVLGRKFKCEGRESRVHEKTVEVVKKVMRGLEDEEGKVMFPGYVPGAPFTGMFALMNSVCEGEDRGKCKGIPFNVGEAWIRLFVFKDPTFDPTSVTLQQFRDAFRLGVEQYDSILASSHDLRGFKNRGGKLLMWHGVADQVVTVLAGRNFYERAKKLDRERGVVTKDYWRYFEVPGVNHCSSMTGAPFPWDAMDNLRKWVEEGVAPEVLHARKVEDKDGKKTLGEESRTICLWPEEGVWDGKGWKCVPPGDKVAVETGHGEL</sequence>
<dbReference type="Proteomes" id="UP000805649">
    <property type="component" value="Unassembled WGS sequence"/>
</dbReference>
<dbReference type="EMBL" id="VUJX02000003">
    <property type="protein sequence ID" value="KAL0939892.1"/>
    <property type="molecule type" value="Genomic_DNA"/>
</dbReference>